<evidence type="ECO:0000259" key="1">
    <source>
        <dbReference type="Pfam" id="PF12146"/>
    </source>
</evidence>
<dbReference type="OrthoDB" id="2498029at2759"/>
<evidence type="ECO:0000313" key="3">
    <source>
        <dbReference type="Proteomes" id="UP000242715"/>
    </source>
</evidence>
<dbReference type="InterPro" id="IPR051044">
    <property type="entry name" value="MAG_DAG_Lipase"/>
</dbReference>
<dbReference type="PANTHER" id="PTHR11614">
    <property type="entry name" value="PHOSPHOLIPASE-RELATED"/>
    <property type="match status" value="1"/>
</dbReference>
<dbReference type="Proteomes" id="UP000242715">
    <property type="component" value="Unassembled WGS sequence"/>
</dbReference>
<dbReference type="Pfam" id="PF12146">
    <property type="entry name" value="Hydrolase_4"/>
    <property type="match status" value="1"/>
</dbReference>
<gene>
    <name evidence="2" type="ORF">TSUD_60210</name>
</gene>
<sequence length="369" mass="42129">MELSKTFRFQSQNLSSFIPLKNQLPFTTKLINKPKITRLTVTAKRKPPIEGVSEELNNIACYNLDFAYTRRRVRSAFTEVHQQLDHCLFKWYERNSRGLEIFCKSWMPEPGIPIKASVCFCHGYGDTCTFFFEGVARRIAASGYAVFAMDYPGFGLSEGLHGYIPNFDDLVDDVIEHYTQIKARPDMRELPRFLLGQSMGGAVSLKVHLKEPDNWDGVIADDVLPPEAIMKVLTLLSKVMPKAKLFPNQDLAELAIREPSKRKLAVYNVICYEDNPRLRTGMELLRITKEIESKVEKVSAPLFILHGAADKVTDPLVSQFLYENASSKDKTLKLYENGYHCILEGEPDDRIHAIHDDIVSWLDFRCSIK</sequence>
<keyword evidence="3" id="KW-1185">Reference proteome</keyword>
<accession>A0A2Z6N1P3</accession>
<dbReference type="AlphaFoldDB" id="A0A2Z6N1P3"/>
<dbReference type="InterPro" id="IPR029058">
    <property type="entry name" value="AB_hydrolase_fold"/>
</dbReference>
<organism evidence="2 3">
    <name type="scientific">Trifolium subterraneum</name>
    <name type="common">Subterranean clover</name>
    <dbReference type="NCBI Taxonomy" id="3900"/>
    <lineage>
        <taxon>Eukaryota</taxon>
        <taxon>Viridiplantae</taxon>
        <taxon>Streptophyta</taxon>
        <taxon>Embryophyta</taxon>
        <taxon>Tracheophyta</taxon>
        <taxon>Spermatophyta</taxon>
        <taxon>Magnoliopsida</taxon>
        <taxon>eudicotyledons</taxon>
        <taxon>Gunneridae</taxon>
        <taxon>Pentapetalae</taxon>
        <taxon>rosids</taxon>
        <taxon>fabids</taxon>
        <taxon>Fabales</taxon>
        <taxon>Fabaceae</taxon>
        <taxon>Papilionoideae</taxon>
        <taxon>50 kb inversion clade</taxon>
        <taxon>NPAAA clade</taxon>
        <taxon>Hologalegina</taxon>
        <taxon>IRL clade</taxon>
        <taxon>Trifolieae</taxon>
        <taxon>Trifolium</taxon>
    </lineage>
</organism>
<dbReference type="SUPFAM" id="SSF53474">
    <property type="entry name" value="alpha/beta-Hydrolases"/>
    <property type="match status" value="1"/>
</dbReference>
<feature type="domain" description="Serine aminopeptidase S33" evidence="1">
    <location>
        <begin position="114"/>
        <end position="347"/>
    </location>
</feature>
<evidence type="ECO:0000313" key="2">
    <source>
        <dbReference type="EMBL" id="GAU37641.1"/>
    </source>
</evidence>
<dbReference type="FunFam" id="3.40.50.1820:FF:000054">
    <property type="entry name" value="Alpha/beta-Hydrolases superfamily protein"/>
    <property type="match status" value="1"/>
</dbReference>
<proteinExistence type="predicted"/>
<reference evidence="3" key="1">
    <citation type="journal article" date="2017" name="Front. Plant Sci.">
        <title>Climate Clever Clovers: New Paradigm to Reduce the Environmental Footprint of Ruminants by Breeding Low Methanogenic Forages Utilizing Haplotype Variation.</title>
        <authorList>
            <person name="Kaur P."/>
            <person name="Appels R."/>
            <person name="Bayer P.E."/>
            <person name="Keeble-Gagnere G."/>
            <person name="Wang J."/>
            <person name="Hirakawa H."/>
            <person name="Shirasawa K."/>
            <person name="Vercoe P."/>
            <person name="Stefanova K."/>
            <person name="Durmic Z."/>
            <person name="Nichols P."/>
            <person name="Revell C."/>
            <person name="Isobe S.N."/>
            <person name="Edwards D."/>
            <person name="Erskine W."/>
        </authorList>
    </citation>
    <scope>NUCLEOTIDE SEQUENCE [LARGE SCALE GENOMIC DNA]</scope>
    <source>
        <strain evidence="3">cv. Daliak</strain>
    </source>
</reference>
<dbReference type="InterPro" id="IPR000073">
    <property type="entry name" value="AB_hydrolase_1"/>
</dbReference>
<protein>
    <recommendedName>
        <fullName evidence="1">Serine aminopeptidase S33 domain-containing protein</fullName>
    </recommendedName>
</protein>
<dbReference type="PRINTS" id="PR00111">
    <property type="entry name" value="ABHYDROLASE"/>
</dbReference>
<dbReference type="EMBL" id="DF973682">
    <property type="protein sequence ID" value="GAU37641.1"/>
    <property type="molecule type" value="Genomic_DNA"/>
</dbReference>
<name>A0A2Z6N1P3_TRISU</name>
<dbReference type="InterPro" id="IPR022742">
    <property type="entry name" value="Hydrolase_4"/>
</dbReference>
<dbReference type="Gene3D" id="3.40.50.1820">
    <property type="entry name" value="alpha/beta hydrolase"/>
    <property type="match status" value="1"/>
</dbReference>